<evidence type="ECO:0000313" key="1">
    <source>
        <dbReference type="EMBL" id="OTP12181.1"/>
    </source>
</evidence>
<keyword evidence="2" id="KW-1185">Reference proteome</keyword>
<organism evidence="1 2">
    <name type="scientific">Candidatus Enterococcus wittei</name>
    <dbReference type="NCBI Taxonomy" id="1987383"/>
    <lineage>
        <taxon>Bacteria</taxon>
        <taxon>Bacillati</taxon>
        <taxon>Bacillota</taxon>
        <taxon>Bacilli</taxon>
        <taxon>Lactobacillales</taxon>
        <taxon>Enterococcaceae</taxon>
        <taxon>Enterococcus</taxon>
    </lineage>
</organism>
<reference evidence="1 2" key="1">
    <citation type="submission" date="2017-05" db="EMBL/GenBank/DDBJ databases">
        <title>The Genome Sequence of Enterococcus sp. 10A9_DIV0425.</title>
        <authorList>
            <consortium name="The Broad Institute Genomics Platform"/>
            <consortium name="The Broad Institute Genomic Center for Infectious Diseases"/>
            <person name="Earl A."/>
            <person name="Manson A."/>
            <person name="Schwartman J."/>
            <person name="Gilmore M."/>
            <person name="Abouelleil A."/>
            <person name="Cao P."/>
            <person name="Chapman S."/>
            <person name="Cusick C."/>
            <person name="Shea T."/>
            <person name="Young S."/>
            <person name="Neafsey D."/>
            <person name="Nusbaum C."/>
            <person name="Birren B."/>
        </authorList>
    </citation>
    <scope>NUCLEOTIDE SEQUENCE [LARGE SCALE GENOMIC DNA]</scope>
    <source>
        <strain evidence="1 2">10A9_DIV0425</strain>
    </source>
</reference>
<proteinExistence type="predicted"/>
<dbReference type="InterPro" id="IPR007358">
    <property type="entry name" value="Nucleoid_associated_NdpA"/>
</dbReference>
<comment type="caution">
    <text evidence="1">The sequence shown here is derived from an EMBL/GenBank/DDBJ whole genome shotgun (WGS) entry which is preliminary data.</text>
</comment>
<evidence type="ECO:0008006" key="3">
    <source>
        <dbReference type="Google" id="ProtNLM"/>
    </source>
</evidence>
<dbReference type="STRING" id="1987383.A5844_000397"/>
<dbReference type="Pfam" id="PF04245">
    <property type="entry name" value="NA37"/>
    <property type="match status" value="1"/>
</dbReference>
<dbReference type="EMBL" id="NGMO01000001">
    <property type="protein sequence ID" value="OTP12181.1"/>
    <property type="molecule type" value="Genomic_DNA"/>
</dbReference>
<protein>
    <recommendedName>
        <fullName evidence="3">Nucleoid-associated protein</fullName>
    </recommendedName>
</protein>
<gene>
    <name evidence="1" type="ORF">A5844_000397</name>
</gene>
<name>A0A2C9XPT8_9ENTE</name>
<accession>A0A2C9XPT8</accession>
<evidence type="ECO:0000313" key="2">
    <source>
        <dbReference type="Proteomes" id="UP000194933"/>
    </source>
</evidence>
<sequence>MMDIYLKRAILHIIDREAGSPVFSQKELDLTKDFVRDFLQKKIQKISSAQTKTGQLAEENPFSQSLKLCQEHFEEESERLVQRWFDVYQESEEAPSADIFVVLYEMDTVMYLALLKVNYRDAYTHFVEADEAGIDNRLILNRAILGSKSQKADEALAVNLTDLTYELIDKKYEFSGKKEWYFSEKVIESVPAPSLEENVKVIKKVAKQLGKKFEAEEFDIMADLKEAVYDTIEETGRLDHEQIAEKVFKENITAKLAFQEEIQEQGFVPEAPTVKAVQEISEKKYGKQKFKLSNGIELIVPVDVYRNPDLIEFVNNPDGTISVMIKNVDEVLNRL</sequence>
<dbReference type="GO" id="GO:0009295">
    <property type="term" value="C:nucleoid"/>
    <property type="evidence" value="ECO:0007669"/>
    <property type="project" value="InterPro"/>
</dbReference>
<dbReference type="Proteomes" id="UP000194933">
    <property type="component" value="Unassembled WGS sequence"/>
</dbReference>
<dbReference type="AlphaFoldDB" id="A0A2C9XPT8"/>